<dbReference type="OrthoDB" id="10252281at2759"/>
<evidence type="ECO:0000313" key="5">
    <source>
        <dbReference type="EMBL" id="CAH0364010.1"/>
    </source>
</evidence>
<dbReference type="AlphaFoldDB" id="A0A8J2S5J1"/>
<dbReference type="Proteomes" id="UP000789595">
    <property type="component" value="Unassembled WGS sequence"/>
</dbReference>
<dbReference type="InterPro" id="IPR051857">
    <property type="entry name" value="Asn_synthetase_domain"/>
</dbReference>
<dbReference type="CDD" id="cd01991">
    <property type="entry name" value="Asn_synthase_B_C"/>
    <property type="match status" value="1"/>
</dbReference>
<evidence type="ECO:0000256" key="1">
    <source>
        <dbReference type="ARBA" id="ARBA00022605"/>
    </source>
</evidence>
<dbReference type="InterPro" id="IPR029055">
    <property type="entry name" value="Ntn_hydrolases_N"/>
</dbReference>
<keyword evidence="1" id="KW-0028">Amino-acid biosynthesis</keyword>
<organism evidence="5 6">
    <name type="scientific">Pelagomonas calceolata</name>
    <dbReference type="NCBI Taxonomy" id="35677"/>
    <lineage>
        <taxon>Eukaryota</taxon>
        <taxon>Sar</taxon>
        <taxon>Stramenopiles</taxon>
        <taxon>Ochrophyta</taxon>
        <taxon>Pelagophyceae</taxon>
        <taxon>Pelagomonadales</taxon>
        <taxon>Pelagomonadaceae</taxon>
        <taxon>Pelagomonas</taxon>
    </lineage>
</organism>
<name>A0A8J2S5J1_9STRA</name>
<dbReference type="Gene3D" id="3.40.50.620">
    <property type="entry name" value="HUPs"/>
    <property type="match status" value="2"/>
</dbReference>
<dbReference type="SUPFAM" id="SSF56235">
    <property type="entry name" value="N-terminal nucleophile aminohydrolases (Ntn hydrolases)"/>
    <property type="match status" value="1"/>
</dbReference>
<feature type="domain" description="Asparagine synthetase" evidence="4">
    <location>
        <begin position="227"/>
        <end position="326"/>
    </location>
</feature>
<evidence type="ECO:0000313" key="6">
    <source>
        <dbReference type="Proteomes" id="UP000789595"/>
    </source>
</evidence>
<evidence type="ECO:0000256" key="3">
    <source>
        <dbReference type="ARBA" id="ARBA00022962"/>
    </source>
</evidence>
<dbReference type="InterPro" id="IPR001962">
    <property type="entry name" value="Asn_synthase"/>
</dbReference>
<protein>
    <recommendedName>
        <fullName evidence="4">Asparagine synthetase domain-containing protein</fullName>
    </recommendedName>
</protein>
<reference evidence="5" key="1">
    <citation type="submission" date="2021-11" db="EMBL/GenBank/DDBJ databases">
        <authorList>
            <consortium name="Genoscope - CEA"/>
            <person name="William W."/>
        </authorList>
    </citation>
    <scope>NUCLEOTIDE SEQUENCE</scope>
</reference>
<gene>
    <name evidence="5" type="ORF">PECAL_1P03570</name>
</gene>
<dbReference type="SUPFAM" id="SSF52402">
    <property type="entry name" value="Adenine nucleotide alpha hydrolases-like"/>
    <property type="match status" value="1"/>
</dbReference>
<dbReference type="InterPro" id="IPR014729">
    <property type="entry name" value="Rossmann-like_a/b/a_fold"/>
</dbReference>
<dbReference type="PANTHER" id="PTHR45937:SF1">
    <property type="entry name" value="ASPARAGINE SYNTHETASE DOMAIN-CONTAINING PROTEIN 1"/>
    <property type="match status" value="1"/>
</dbReference>
<keyword evidence="2" id="KW-0061">Asparagine biosynthesis</keyword>
<dbReference type="GO" id="GO:0006529">
    <property type="term" value="P:asparagine biosynthetic process"/>
    <property type="evidence" value="ECO:0007669"/>
    <property type="project" value="UniProtKB-KW"/>
</dbReference>
<dbReference type="Gene3D" id="3.60.20.10">
    <property type="entry name" value="Glutamine Phosphoribosylpyrophosphate, subunit 1, domain 1"/>
    <property type="match status" value="1"/>
</dbReference>
<dbReference type="EMBL" id="CAKKNE010000001">
    <property type="protein sequence ID" value="CAH0364010.1"/>
    <property type="molecule type" value="Genomic_DNA"/>
</dbReference>
<keyword evidence="3" id="KW-0315">Glutamine amidotransferase</keyword>
<dbReference type="Pfam" id="PF00733">
    <property type="entry name" value="Asn_synthase"/>
    <property type="match status" value="1"/>
</dbReference>
<dbReference type="PANTHER" id="PTHR45937">
    <property type="entry name" value="ASPARAGINE SYNTHETASE DOMAIN-CONTAINING PROTEIN 1"/>
    <property type="match status" value="1"/>
</dbReference>
<evidence type="ECO:0000256" key="2">
    <source>
        <dbReference type="ARBA" id="ARBA00022888"/>
    </source>
</evidence>
<keyword evidence="6" id="KW-1185">Reference proteome</keyword>
<sequence>MCGIAAILWAEAEDAPTAEDAKAAKAAVLKLASRCGIARRGPDSLDACVPAPHVALAASVLTMRSKGDARQPATDASGNALCWNGEWFQGGPAPDAADAPAVLALLAEATAGAPDAETAAARAADALAASVRGPYALAFYCAAARTLLYCRDPFGRRSLVVRGREIASTAPRDDGAGWTEVTTEGVHYVGGCAAWHRSFFDGVGWPPAGRPWREAGPADASKTLGVALAASVKRRCAGLSEVAVLFSGGLDSVVLARLAHDALPADATIDLINVAFGERRGDAEKAPDRLAARSALRELRTACPSRKFRLIEATAAPGDLARIADDVAALAAPCSTHMDFNIAAALYVAAKGEGVLYDGSDADHADGGDGEHRLLRYATDAPREELPDLRADGKCRTCGKAAKARCVSGLCGGCCRRKGRSDAAYACGAHPKRLTYAEKCARADAPPAPPPAVVEKAIVKTRARALLLGMGADELLAGYARHRTAFKRGGLEELEREVGGDVARIATRNLGRDDRVTAAWAREARYPFLDEDVVRCVRMDLGSSVADLALPPGDGCKRALRSLALSLGLPLTSTLVKRAIQFGTRIAPFSNRLAFGAARRGDGAASFDVAKLVAGARRVADEAS</sequence>
<proteinExistence type="predicted"/>
<dbReference type="GO" id="GO:0004066">
    <property type="term" value="F:asparagine synthase (glutamine-hydrolyzing) activity"/>
    <property type="evidence" value="ECO:0007669"/>
    <property type="project" value="InterPro"/>
</dbReference>
<comment type="caution">
    <text evidence="5">The sequence shown here is derived from an EMBL/GenBank/DDBJ whole genome shotgun (WGS) entry which is preliminary data.</text>
</comment>
<evidence type="ECO:0000259" key="4">
    <source>
        <dbReference type="Pfam" id="PF00733"/>
    </source>
</evidence>
<accession>A0A8J2S5J1</accession>